<gene>
    <name evidence="3" type="ORF">CEP50_03685</name>
</gene>
<feature type="transmembrane region" description="Helical" evidence="2">
    <location>
        <begin position="77"/>
        <end position="101"/>
    </location>
</feature>
<evidence type="ECO:0000256" key="1">
    <source>
        <dbReference type="SAM" id="MobiDB-lite"/>
    </source>
</evidence>
<keyword evidence="2" id="KW-0472">Membrane</keyword>
<proteinExistence type="predicted"/>
<keyword evidence="2" id="KW-1133">Transmembrane helix</keyword>
<feature type="transmembrane region" description="Helical" evidence="2">
    <location>
        <begin position="131"/>
        <end position="148"/>
    </location>
</feature>
<evidence type="ECO:0000313" key="4">
    <source>
        <dbReference type="Proteomes" id="UP000239352"/>
    </source>
</evidence>
<name>A0A2T0H0N5_ACTMO</name>
<dbReference type="RefSeq" id="WP_106112486.1">
    <property type="nucleotide sequence ID" value="NZ_PVSR01000002.1"/>
</dbReference>
<dbReference type="AlphaFoldDB" id="A0A2T0H0N5"/>
<feature type="transmembrane region" description="Helical" evidence="2">
    <location>
        <begin position="108"/>
        <end position="125"/>
    </location>
</feature>
<comment type="caution">
    <text evidence="3">The sequence shown here is derived from an EMBL/GenBank/DDBJ whole genome shotgun (WGS) entry which is preliminary data.</text>
</comment>
<evidence type="ECO:0000313" key="3">
    <source>
        <dbReference type="EMBL" id="PRW64921.1"/>
    </source>
</evidence>
<dbReference type="Proteomes" id="UP000239352">
    <property type="component" value="Unassembled WGS sequence"/>
</dbReference>
<feature type="compositionally biased region" description="Pro residues" evidence="1">
    <location>
        <begin position="171"/>
        <end position="182"/>
    </location>
</feature>
<sequence>MHPPHPSGGQYQAPPWPHHGSGAYGTGRPGNPPVQPEQEPSGVTAWAAALLGCVVAFGIPAGLTFGLTMGSLWSARALGGLLLVVVTLSLPVLVGAVGILSRRPFGRWVLTAGLVLPMCGFGFVLANGVLLWSLCGFVLSAATVVLALSPTTGAYLRTDGGTHQVAVPQGAPVPPGGVPPGSAPGWGQPSGPPRGGPR</sequence>
<feature type="transmembrane region" description="Helical" evidence="2">
    <location>
        <begin position="43"/>
        <end position="65"/>
    </location>
</feature>
<evidence type="ECO:0000256" key="2">
    <source>
        <dbReference type="SAM" id="Phobius"/>
    </source>
</evidence>
<protein>
    <submittedName>
        <fullName evidence="3">Uncharacterized protein</fullName>
    </submittedName>
</protein>
<feature type="region of interest" description="Disordered" evidence="1">
    <location>
        <begin position="1"/>
        <end position="39"/>
    </location>
</feature>
<dbReference type="EMBL" id="PVSR01000002">
    <property type="protein sequence ID" value="PRW64921.1"/>
    <property type="molecule type" value="Genomic_DNA"/>
</dbReference>
<keyword evidence="2" id="KW-0812">Transmembrane</keyword>
<reference evidence="3 4" key="1">
    <citation type="submission" date="2018-03" db="EMBL/GenBank/DDBJ databases">
        <title>Actinopolyspora mortivallis from Sahara, screening for active biomolecules.</title>
        <authorList>
            <person name="Selama O."/>
            <person name="Wellington E.M.H."/>
            <person name="Hacene H."/>
        </authorList>
    </citation>
    <scope>NUCLEOTIDE SEQUENCE [LARGE SCALE GENOMIC DNA]</scope>
    <source>
        <strain evidence="3 4">M5A</strain>
    </source>
</reference>
<dbReference type="InParanoid" id="A0A2T0H0N5"/>
<keyword evidence="4" id="KW-1185">Reference proteome</keyword>
<accession>A0A2T0H0N5</accession>
<organism evidence="3 4">
    <name type="scientific">Actinopolyspora mortivallis</name>
    <dbReference type="NCBI Taxonomy" id="33906"/>
    <lineage>
        <taxon>Bacteria</taxon>
        <taxon>Bacillati</taxon>
        <taxon>Actinomycetota</taxon>
        <taxon>Actinomycetes</taxon>
        <taxon>Actinopolysporales</taxon>
        <taxon>Actinopolysporaceae</taxon>
        <taxon>Actinopolyspora</taxon>
    </lineage>
</organism>
<feature type="region of interest" description="Disordered" evidence="1">
    <location>
        <begin position="169"/>
        <end position="198"/>
    </location>
</feature>